<gene>
    <name evidence="7" type="ORF">NK718_13280</name>
</gene>
<comment type="caution">
    <text evidence="7">The sequence shown here is derived from an EMBL/GenBank/DDBJ whole genome shotgun (WGS) entry which is preliminary data.</text>
</comment>
<dbReference type="Pfam" id="PF02653">
    <property type="entry name" value="BPD_transp_2"/>
    <property type="match status" value="1"/>
</dbReference>
<feature type="transmembrane region" description="Helical" evidence="6">
    <location>
        <begin position="297"/>
        <end position="318"/>
    </location>
</feature>
<feature type="transmembrane region" description="Helical" evidence="6">
    <location>
        <begin position="63"/>
        <end position="81"/>
    </location>
</feature>
<evidence type="ECO:0000313" key="8">
    <source>
        <dbReference type="Proteomes" id="UP001205890"/>
    </source>
</evidence>
<proteinExistence type="predicted"/>
<dbReference type="InterPro" id="IPR001851">
    <property type="entry name" value="ABC_transp_permease"/>
</dbReference>
<feature type="transmembrane region" description="Helical" evidence="6">
    <location>
        <begin position="330"/>
        <end position="347"/>
    </location>
</feature>
<dbReference type="RefSeq" id="WP_254743081.1">
    <property type="nucleotide sequence ID" value="NZ_JANCLU010000012.1"/>
</dbReference>
<comment type="subcellular location">
    <subcellularLocation>
        <location evidence="1">Cell membrane</location>
        <topology evidence="1">Multi-pass membrane protein</topology>
    </subcellularLocation>
</comment>
<keyword evidence="5 6" id="KW-0472">Membrane</keyword>
<protein>
    <submittedName>
        <fullName evidence="7">ABC transporter permease</fullName>
    </submittedName>
</protein>
<feature type="transmembrane region" description="Helical" evidence="6">
    <location>
        <begin position="244"/>
        <end position="262"/>
    </location>
</feature>
<evidence type="ECO:0000256" key="3">
    <source>
        <dbReference type="ARBA" id="ARBA00022692"/>
    </source>
</evidence>
<evidence type="ECO:0000256" key="1">
    <source>
        <dbReference type="ARBA" id="ARBA00004651"/>
    </source>
</evidence>
<keyword evidence="2" id="KW-1003">Cell membrane</keyword>
<dbReference type="PANTHER" id="PTHR47089:SF1">
    <property type="entry name" value="GUANOSINE ABC TRANSPORTER PERMEASE PROTEIN NUPP"/>
    <property type="match status" value="1"/>
</dbReference>
<feature type="transmembrane region" description="Helical" evidence="6">
    <location>
        <begin position="197"/>
        <end position="215"/>
    </location>
</feature>
<feature type="transmembrane region" description="Helical" evidence="6">
    <location>
        <begin position="116"/>
        <end position="134"/>
    </location>
</feature>
<dbReference type="CDD" id="cd06580">
    <property type="entry name" value="TM_PBP1_transp_TpRbsC_like"/>
    <property type="match status" value="1"/>
</dbReference>
<evidence type="ECO:0000256" key="5">
    <source>
        <dbReference type="ARBA" id="ARBA00023136"/>
    </source>
</evidence>
<feature type="transmembrane region" description="Helical" evidence="6">
    <location>
        <begin position="21"/>
        <end position="43"/>
    </location>
</feature>
<dbReference type="PANTHER" id="PTHR47089">
    <property type="entry name" value="ABC TRANSPORTER, PERMEASE PROTEIN"/>
    <property type="match status" value="1"/>
</dbReference>
<evidence type="ECO:0000256" key="2">
    <source>
        <dbReference type="ARBA" id="ARBA00022475"/>
    </source>
</evidence>
<name>A0ABT1LDB3_9HYPH</name>
<keyword evidence="4 6" id="KW-1133">Transmembrane helix</keyword>
<evidence type="ECO:0000256" key="6">
    <source>
        <dbReference type="SAM" id="Phobius"/>
    </source>
</evidence>
<organism evidence="7 8">
    <name type="scientific">Alsobacter ponti</name>
    <dbReference type="NCBI Taxonomy" id="2962936"/>
    <lineage>
        <taxon>Bacteria</taxon>
        <taxon>Pseudomonadati</taxon>
        <taxon>Pseudomonadota</taxon>
        <taxon>Alphaproteobacteria</taxon>
        <taxon>Hyphomicrobiales</taxon>
        <taxon>Alsobacteraceae</taxon>
        <taxon>Alsobacter</taxon>
    </lineage>
</organism>
<dbReference type="EMBL" id="JANCLU010000012">
    <property type="protein sequence ID" value="MCP8939492.1"/>
    <property type="molecule type" value="Genomic_DNA"/>
</dbReference>
<keyword evidence="3 6" id="KW-0812">Transmembrane</keyword>
<reference evidence="7 8" key="1">
    <citation type="submission" date="2022-07" db="EMBL/GenBank/DDBJ databases">
        <authorList>
            <person name="Li W.-J."/>
            <person name="Deng Q.-Q."/>
        </authorList>
    </citation>
    <scope>NUCLEOTIDE SEQUENCE [LARGE SCALE GENOMIC DNA]</scope>
    <source>
        <strain evidence="7 8">SYSU M60028</strain>
    </source>
</reference>
<feature type="transmembrane region" description="Helical" evidence="6">
    <location>
        <begin position="93"/>
        <end position="110"/>
    </location>
</feature>
<keyword evidence="8" id="KW-1185">Reference proteome</keyword>
<sequence>MRLELVPRRDVPAAARILAPVAALVASILIGGVVIALMGRSPAAALDVYFIQPLTEGWALQEIAVKATPLLLIAIGLSFCFRANLWNIGAEGQFVMGALVGSILPLVTAGTDAGPWVLPAALLMGALGGLLYALIPALLRVAFGVSEILTSLMLVYVADLTLDYLVRGPWRDPKGFNFPQTVNFDAMLPYLAEGGRLHAGLLFGPIAVLVAWFVVQRTLFGFGVRVSGESPKAARFAGFNPDRLVVAAFCISGAMAGLAGIVEVTGQIGQLKPGISVGYGFTAITVAFLGRLHPVGMLFGALVVALTVIGGESAQIALKLPLDLTRTFQGILLMCVLAADALVSYRVRVVTTARA</sequence>
<accession>A0ABT1LDB3</accession>
<evidence type="ECO:0000313" key="7">
    <source>
        <dbReference type="EMBL" id="MCP8939492.1"/>
    </source>
</evidence>
<dbReference type="Proteomes" id="UP001205890">
    <property type="component" value="Unassembled WGS sequence"/>
</dbReference>
<evidence type="ECO:0000256" key="4">
    <source>
        <dbReference type="ARBA" id="ARBA00022989"/>
    </source>
</evidence>